<gene>
    <name evidence="1" type="ORF">ABIG07_007694</name>
</gene>
<comment type="caution">
    <text evidence="1">The sequence shown here is derived from an EMBL/GenBank/DDBJ whole genome shotgun (WGS) entry which is preliminary data.</text>
</comment>
<name>A0ABV4G6L5_9BRAD</name>
<dbReference type="Proteomes" id="UP001565369">
    <property type="component" value="Unassembled WGS sequence"/>
</dbReference>
<reference evidence="1 2" key="1">
    <citation type="submission" date="2024-07" db="EMBL/GenBank/DDBJ databases">
        <title>Genomic Encyclopedia of Type Strains, Phase V (KMG-V): Genome sequencing to study the core and pangenomes of soil and plant-associated prokaryotes.</title>
        <authorList>
            <person name="Whitman W."/>
        </authorList>
    </citation>
    <scope>NUCLEOTIDE SEQUENCE [LARGE SCALE GENOMIC DNA]</scope>
    <source>
        <strain evidence="1 2">USDA 152</strain>
    </source>
</reference>
<evidence type="ECO:0000313" key="1">
    <source>
        <dbReference type="EMBL" id="MEY9458746.1"/>
    </source>
</evidence>
<proteinExistence type="predicted"/>
<evidence type="ECO:0000313" key="2">
    <source>
        <dbReference type="Proteomes" id="UP001565369"/>
    </source>
</evidence>
<accession>A0ABV4G6L5</accession>
<organism evidence="1 2">
    <name type="scientific">Bradyrhizobium ottawaense</name>
    <dbReference type="NCBI Taxonomy" id="931866"/>
    <lineage>
        <taxon>Bacteria</taxon>
        <taxon>Pseudomonadati</taxon>
        <taxon>Pseudomonadota</taxon>
        <taxon>Alphaproteobacteria</taxon>
        <taxon>Hyphomicrobiales</taxon>
        <taxon>Nitrobacteraceae</taxon>
        <taxon>Bradyrhizobium</taxon>
    </lineage>
</organism>
<dbReference type="EMBL" id="JBGBZJ010000003">
    <property type="protein sequence ID" value="MEY9458746.1"/>
    <property type="molecule type" value="Genomic_DNA"/>
</dbReference>
<keyword evidence="2" id="KW-1185">Reference proteome</keyword>
<sequence length="39" mass="4438">MSNIAYIAVVTGGLAITWDRQLYYSRENSITEGNGKKMW</sequence>
<protein>
    <submittedName>
        <fullName evidence="1">Uncharacterized protein</fullName>
    </submittedName>
</protein>